<comment type="function">
    <text evidence="3">Component of the cleavage factor IA (CFIA) complex, which is involved in the endonucleolytic cleavage during polyadenylation-dependent pre-mRNA 3'-end formation.</text>
</comment>
<feature type="region of interest" description="Disordered" evidence="4">
    <location>
        <begin position="427"/>
        <end position="480"/>
    </location>
</feature>
<feature type="compositionally biased region" description="Basic and acidic residues" evidence="4">
    <location>
        <begin position="725"/>
        <end position="736"/>
    </location>
</feature>
<dbReference type="InterPro" id="IPR008847">
    <property type="entry name" value="Suf"/>
</dbReference>
<gene>
    <name evidence="6" type="ORF">QCA50_013340</name>
</gene>
<evidence type="ECO:0000256" key="4">
    <source>
        <dbReference type="SAM" id="MobiDB-lite"/>
    </source>
</evidence>
<dbReference type="SUPFAM" id="SSF48452">
    <property type="entry name" value="TPR-like"/>
    <property type="match status" value="2"/>
</dbReference>
<dbReference type="GO" id="GO:0003729">
    <property type="term" value="F:mRNA binding"/>
    <property type="evidence" value="ECO:0007669"/>
    <property type="project" value="TreeGrafter"/>
</dbReference>
<keyword evidence="1" id="KW-0677">Repeat</keyword>
<feature type="compositionally biased region" description="Basic and acidic residues" evidence="4">
    <location>
        <begin position="748"/>
        <end position="769"/>
    </location>
</feature>
<feature type="compositionally biased region" description="Low complexity" evidence="4">
    <location>
        <begin position="656"/>
        <end position="670"/>
    </location>
</feature>
<dbReference type="InterPro" id="IPR045243">
    <property type="entry name" value="Rna14-like"/>
</dbReference>
<dbReference type="InterPro" id="IPR011990">
    <property type="entry name" value="TPR-like_helical_dom_sf"/>
</dbReference>
<feature type="region of interest" description="Disordered" evidence="4">
    <location>
        <begin position="656"/>
        <end position="770"/>
    </location>
</feature>
<feature type="compositionally biased region" description="Low complexity" evidence="4">
    <location>
        <begin position="684"/>
        <end position="694"/>
    </location>
</feature>
<protein>
    <recommendedName>
        <fullName evidence="3">mRNA 3'-end-processing protein RNA14</fullName>
    </recommendedName>
</protein>
<dbReference type="GO" id="GO:0180010">
    <property type="term" value="P:co-transcriptional mRNA 3'-end processing, cleavage and polyadenylation pathway"/>
    <property type="evidence" value="ECO:0007669"/>
    <property type="project" value="UniProtKB-UniRule"/>
</dbReference>
<dbReference type="Pfam" id="PF05843">
    <property type="entry name" value="Suf"/>
    <property type="match status" value="1"/>
</dbReference>
<feature type="region of interest" description="Disordered" evidence="4">
    <location>
        <begin position="808"/>
        <end position="845"/>
    </location>
</feature>
<dbReference type="SMART" id="SM00386">
    <property type="entry name" value="HAT"/>
    <property type="match status" value="7"/>
</dbReference>
<feature type="compositionally biased region" description="Gly residues" evidence="4">
    <location>
        <begin position="835"/>
        <end position="845"/>
    </location>
</feature>
<feature type="compositionally biased region" description="Low complexity" evidence="4">
    <location>
        <begin position="453"/>
        <end position="471"/>
    </location>
</feature>
<dbReference type="EMBL" id="JASBNA010000030">
    <property type="protein sequence ID" value="KAK7683506.1"/>
    <property type="molecule type" value="Genomic_DNA"/>
</dbReference>
<reference evidence="6 7" key="1">
    <citation type="submission" date="2022-09" db="EMBL/GenBank/DDBJ databases">
        <authorList>
            <person name="Palmer J.M."/>
        </authorList>
    </citation>
    <scope>NUCLEOTIDE SEQUENCE [LARGE SCALE GENOMIC DNA]</scope>
    <source>
        <strain evidence="6 7">DSM 7382</strain>
    </source>
</reference>
<keyword evidence="3" id="KW-0963">Cytoplasm</keyword>
<dbReference type="AlphaFoldDB" id="A0AAW0G1J4"/>
<evidence type="ECO:0000313" key="7">
    <source>
        <dbReference type="Proteomes" id="UP001385951"/>
    </source>
</evidence>
<keyword evidence="3" id="KW-0507">mRNA processing</keyword>
<dbReference type="GO" id="GO:0005634">
    <property type="term" value="C:nucleus"/>
    <property type="evidence" value="ECO:0007669"/>
    <property type="project" value="UniProtKB-SubCell"/>
</dbReference>
<keyword evidence="2 3" id="KW-0539">Nucleus</keyword>
<organism evidence="6 7">
    <name type="scientific">Cerrena zonata</name>
    <dbReference type="NCBI Taxonomy" id="2478898"/>
    <lineage>
        <taxon>Eukaryota</taxon>
        <taxon>Fungi</taxon>
        <taxon>Dikarya</taxon>
        <taxon>Basidiomycota</taxon>
        <taxon>Agaricomycotina</taxon>
        <taxon>Agaricomycetes</taxon>
        <taxon>Polyporales</taxon>
        <taxon>Cerrenaceae</taxon>
        <taxon>Cerrena</taxon>
    </lineage>
</organism>
<comment type="caution">
    <text evidence="6">The sequence shown here is derived from an EMBL/GenBank/DDBJ whole genome shotgun (WGS) entry which is preliminary data.</text>
</comment>
<keyword evidence="7" id="KW-1185">Reference proteome</keyword>
<evidence type="ECO:0000256" key="2">
    <source>
        <dbReference type="ARBA" id="ARBA00023242"/>
    </source>
</evidence>
<evidence type="ECO:0000313" key="6">
    <source>
        <dbReference type="EMBL" id="KAK7683506.1"/>
    </source>
</evidence>
<dbReference type="InterPro" id="IPR003107">
    <property type="entry name" value="HAT"/>
</dbReference>
<sequence>MENDAPPEQQIVNGQVPAQTQSPPIQQQTEDVTESAPGIQVDPRSEWDSLREHLKKEPQDVDSWMKLVDLAEEFGNYERTKETYEALLEHYPNTPSAQIAYINFVLESSHADKFQHAVTLFNRFLKVSPFVELWKFYLSYVKRMNQGPNVRDTVRKAYEYALNHIGHDKESTEIWTDYIQLLKAGEPANPWDEGQKMDAIRKAYQRAVQTPMDGVKRLWEEYQEFENNLNKITAKKFISDLQVAHMQARTVLNQLQEYLSVLFPPAPAAKPGRQAIYLPRTPAFTHPDKALVGRWRMYLKWEESNPLEIEDKDKSQLHARIQSVYRKAIVRMRYFSEIWYMAFVWTNGLSNDQSLPENKRKEKRDEAMNLLKSSVEANPSSFILNFAYAEALEDSKNFEEVHNTFKKFIEVLRQTLETIEANQALKDANTSVSSDTTQPNSDPNGVGNFSLDQSQSQQLSQQSNTSTSTQGSGFGGKNKELSDRRTEYGIAWIVYMRFARRAESLSAARGVFSRARKDKWTPWEVYEAAALMEYHCTKAADIATRIFEKGLEYFSDESEFALRYLGFLISINDDANARALFERLITMFPPERSRPIWERWARYEYQFGNLQAAQNLEKRMAEAFPNDPPIKRFAERHKYLGTDAIAIRDLGFVVGRSGSSSSGKHSSSVGRTETQQSLLSPVTSQAASQGAAGSNVKRPPSPDGRRKGDYEYGPPTKKHRAPSPSREREWDRDRREGHRGRRHGSPSWDRERGRDYGRSDYKEKEEEKSVTLPPVLSWFVGQLPPPAAFDGPVFRTDDLMQVFRNAVIPSSTGIRARSPPRTGGRPPPDYSPYTGPGGGQRRPRY</sequence>
<feature type="region of interest" description="Disordered" evidence="4">
    <location>
        <begin position="1"/>
        <end position="46"/>
    </location>
</feature>
<feature type="compositionally biased region" description="Polar residues" evidence="4">
    <location>
        <begin position="428"/>
        <end position="443"/>
    </location>
</feature>
<feature type="compositionally biased region" description="Polar residues" evidence="4">
    <location>
        <begin position="10"/>
        <end position="30"/>
    </location>
</feature>
<proteinExistence type="predicted"/>
<feature type="domain" description="Suppressor of forked" evidence="5">
    <location>
        <begin position="48"/>
        <end position="649"/>
    </location>
</feature>
<name>A0AAW0G1J4_9APHY</name>
<dbReference type="GO" id="GO:0005737">
    <property type="term" value="C:cytoplasm"/>
    <property type="evidence" value="ECO:0007669"/>
    <property type="project" value="UniProtKB-SubCell"/>
</dbReference>
<evidence type="ECO:0000256" key="1">
    <source>
        <dbReference type="ARBA" id="ARBA00022737"/>
    </source>
</evidence>
<evidence type="ECO:0000256" key="3">
    <source>
        <dbReference type="RuleBase" id="RU369035"/>
    </source>
</evidence>
<evidence type="ECO:0000259" key="5">
    <source>
        <dbReference type="Pfam" id="PF05843"/>
    </source>
</evidence>
<accession>A0AAW0G1J4</accession>
<comment type="subcellular location">
    <subcellularLocation>
        <location evidence="3">Nucleus</location>
    </subcellularLocation>
    <subcellularLocation>
        <location evidence="3">Cytoplasm</location>
    </subcellularLocation>
    <text evidence="3">Nucleus and/or cytoplasm.</text>
</comment>
<dbReference type="PANTHER" id="PTHR19980:SF0">
    <property type="entry name" value="CLEAVAGE STIMULATION FACTOR SUBUNIT 3"/>
    <property type="match status" value="1"/>
</dbReference>
<dbReference type="PANTHER" id="PTHR19980">
    <property type="entry name" value="RNA CLEAVAGE STIMULATION FACTOR"/>
    <property type="match status" value="1"/>
</dbReference>
<dbReference type="Proteomes" id="UP001385951">
    <property type="component" value="Unassembled WGS sequence"/>
</dbReference>
<feature type="compositionally biased region" description="Polar residues" evidence="4">
    <location>
        <begin position="671"/>
        <end position="683"/>
    </location>
</feature>
<dbReference type="Gene3D" id="1.25.40.1040">
    <property type="match status" value="2"/>
</dbReference>